<feature type="domain" description="PAS" evidence="2">
    <location>
        <begin position="39"/>
        <end position="117"/>
    </location>
</feature>
<dbReference type="InterPro" id="IPR000700">
    <property type="entry name" value="PAS-assoc_C"/>
</dbReference>
<dbReference type="AlphaFoldDB" id="A0A9J6PCQ5"/>
<dbReference type="SMART" id="SM00267">
    <property type="entry name" value="GGDEF"/>
    <property type="match status" value="1"/>
</dbReference>
<dbReference type="PROSITE" id="PS50113">
    <property type="entry name" value="PAC"/>
    <property type="match status" value="1"/>
</dbReference>
<evidence type="ECO:0000259" key="4">
    <source>
        <dbReference type="PROSITE" id="PS50887"/>
    </source>
</evidence>
<evidence type="ECO:0000256" key="1">
    <source>
        <dbReference type="SAM" id="Phobius"/>
    </source>
</evidence>
<accession>A0A9J6PCQ5</accession>
<keyword evidence="5" id="KW-0548">Nucleotidyltransferase</keyword>
<sequence>MFLLIVIFAIIIIFLIVYILKHRKVENRLKEINGDLKNSCELFRKILNTMPNPVFYKNANFEYVEVNDSYMENMGFEKDDIINQTVFDINQGELAQSHHELDVELIKNGGKQTYEAKVIYADGIEYDVLFSKAAVASEDKKVEGIVGVMLDITERKKIEKRVSRLLKVNEAMLEVSHFIIGMDDINQMFDLILEKALAIIQCAKFGSILILTEDKNLEIAAFKGYDPEKVKRFSVPVKQSFLWYKTEGNMDRTVIINKWDMVGNDNGVDMVANTEGVQIKSNIIAPIIIKGKLYGELSIDSEFENVFDEEDVEILEHLRSKIEIAISKHKMYKEIMYLSRYDKLTNVYNRRYFEDVFDEQFKKSVRCGEGFYFVVFDLNGLKVINDSFGHLAGDEYIKTFASSLSSSIGSSDCFARYGGDEFVAVLLEEDSQKLIVKFESLISEFKNNPIIFEGNKIVCSFSYGIASFPHDAKTYEQLVKVADERMYKYKQNYKRKLKKMNR</sequence>
<organism evidence="5 6">
    <name type="scientific">Oceanirhabdus seepicola</name>
    <dbReference type="NCBI Taxonomy" id="2828781"/>
    <lineage>
        <taxon>Bacteria</taxon>
        <taxon>Bacillati</taxon>
        <taxon>Bacillota</taxon>
        <taxon>Clostridia</taxon>
        <taxon>Eubacteriales</taxon>
        <taxon>Clostridiaceae</taxon>
        <taxon>Oceanirhabdus</taxon>
    </lineage>
</organism>
<keyword evidence="1" id="KW-0472">Membrane</keyword>
<evidence type="ECO:0000259" key="2">
    <source>
        <dbReference type="PROSITE" id="PS50112"/>
    </source>
</evidence>
<keyword evidence="1" id="KW-1133">Transmembrane helix</keyword>
<keyword evidence="6" id="KW-1185">Reference proteome</keyword>
<feature type="domain" description="GGDEF" evidence="4">
    <location>
        <begin position="369"/>
        <end position="502"/>
    </location>
</feature>
<dbReference type="SUPFAM" id="SSF55785">
    <property type="entry name" value="PYP-like sensor domain (PAS domain)"/>
    <property type="match status" value="1"/>
</dbReference>
<dbReference type="InterPro" id="IPR000160">
    <property type="entry name" value="GGDEF_dom"/>
</dbReference>
<dbReference type="Gene3D" id="3.30.450.20">
    <property type="entry name" value="PAS domain"/>
    <property type="match status" value="1"/>
</dbReference>
<gene>
    <name evidence="5" type="ORF">KDK92_23540</name>
</gene>
<dbReference type="InterPro" id="IPR035965">
    <property type="entry name" value="PAS-like_dom_sf"/>
</dbReference>
<dbReference type="EC" id="2.7.7.65" evidence="5"/>
<dbReference type="InterPro" id="IPR043128">
    <property type="entry name" value="Rev_trsase/Diguanyl_cyclase"/>
</dbReference>
<dbReference type="SMART" id="SM00091">
    <property type="entry name" value="PAS"/>
    <property type="match status" value="1"/>
</dbReference>
<dbReference type="CDD" id="cd01949">
    <property type="entry name" value="GGDEF"/>
    <property type="match status" value="1"/>
</dbReference>
<reference evidence="5" key="2">
    <citation type="submission" date="2021-04" db="EMBL/GenBank/DDBJ databases">
        <authorList>
            <person name="Dong X."/>
        </authorList>
    </citation>
    <scope>NUCLEOTIDE SEQUENCE</scope>
    <source>
        <strain evidence="5">ZWT</strain>
    </source>
</reference>
<dbReference type="PANTHER" id="PTHR44757:SF2">
    <property type="entry name" value="BIOFILM ARCHITECTURE MAINTENANCE PROTEIN MBAA"/>
    <property type="match status" value="1"/>
</dbReference>
<dbReference type="InterPro" id="IPR052155">
    <property type="entry name" value="Biofilm_reg_signaling"/>
</dbReference>
<proteinExistence type="predicted"/>
<dbReference type="PANTHER" id="PTHR44757">
    <property type="entry name" value="DIGUANYLATE CYCLASE DGCP"/>
    <property type="match status" value="1"/>
</dbReference>
<dbReference type="InterPro" id="IPR000014">
    <property type="entry name" value="PAS"/>
</dbReference>
<dbReference type="SUPFAM" id="SSF55781">
    <property type="entry name" value="GAF domain-like"/>
    <property type="match status" value="1"/>
</dbReference>
<dbReference type="NCBIfam" id="TIGR00229">
    <property type="entry name" value="sensory_box"/>
    <property type="match status" value="1"/>
</dbReference>
<comment type="caution">
    <text evidence="5">The sequence shown here is derived from an EMBL/GenBank/DDBJ whole genome shotgun (WGS) entry which is preliminary data.</text>
</comment>
<name>A0A9J6PCQ5_9CLOT</name>
<dbReference type="SMART" id="SM00086">
    <property type="entry name" value="PAC"/>
    <property type="match status" value="1"/>
</dbReference>
<dbReference type="InterPro" id="IPR001610">
    <property type="entry name" value="PAC"/>
</dbReference>
<dbReference type="Pfam" id="PF13185">
    <property type="entry name" value="GAF_2"/>
    <property type="match status" value="1"/>
</dbReference>
<dbReference type="Gene3D" id="3.30.70.270">
    <property type="match status" value="1"/>
</dbReference>
<dbReference type="RefSeq" id="WP_250861874.1">
    <property type="nucleotide sequence ID" value="NZ_JAGSOJ010000007.1"/>
</dbReference>
<dbReference type="Pfam" id="PF08448">
    <property type="entry name" value="PAS_4"/>
    <property type="match status" value="1"/>
</dbReference>
<dbReference type="EMBL" id="JAGSOJ010000007">
    <property type="protein sequence ID" value="MCM1992701.1"/>
    <property type="molecule type" value="Genomic_DNA"/>
</dbReference>
<dbReference type="InterPro" id="IPR029787">
    <property type="entry name" value="Nucleotide_cyclase"/>
</dbReference>
<keyword evidence="5" id="KW-0808">Transferase</keyword>
<dbReference type="GO" id="GO:0052621">
    <property type="term" value="F:diguanylate cyclase activity"/>
    <property type="evidence" value="ECO:0007669"/>
    <property type="project" value="UniProtKB-EC"/>
</dbReference>
<feature type="domain" description="PAC" evidence="3">
    <location>
        <begin position="112"/>
        <end position="164"/>
    </location>
</feature>
<evidence type="ECO:0000313" key="6">
    <source>
        <dbReference type="Proteomes" id="UP001056429"/>
    </source>
</evidence>
<dbReference type="Pfam" id="PF00990">
    <property type="entry name" value="GGDEF"/>
    <property type="match status" value="1"/>
</dbReference>
<evidence type="ECO:0000313" key="5">
    <source>
        <dbReference type="EMBL" id="MCM1992701.1"/>
    </source>
</evidence>
<dbReference type="Proteomes" id="UP001056429">
    <property type="component" value="Unassembled WGS sequence"/>
</dbReference>
<keyword evidence="1" id="KW-0812">Transmembrane</keyword>
<dbReference type="InterPro" id="IPR013656">
    <property type="entry name" value="PAS_4"/>
</dbReference>
<reference evidence="5" key="1">
    <citation type="journal article" date="2021" name="mSystems">
        <title>Bacteria and Archaea Synergistically Convert Glycine Betaine to Biogenic Methane in the Formosa Cold Seep of the South China Sea.</title>
        <authorList>
            <person name="Li L."/>
            <person name="Zhang W."/>
            <person name="Zhang S."/>
            <person name="Song L."/>
            <person name="Sun Q."/>
            <person name="Zhang H."/>
            <person name="Xiang H."/>
            <person name="Dong X."/>
        </authorList>
    </citation>
    <scope>NUCLEOTIDE SEQUENCE</scope>
    <source>
        <strain evidence="5">ZWT</strain>
    </source>
</reference>
<dbReference type="InterPro" id="IPR029016">
    <property type="entry name" value="GAF-like_dom_sf"/>
</dbReference>
<dbReference type="PROSITE" id="PS50887">
    <property type="entry name" value="GGDEF"/>
    <property type="match status" value="1"/>
</dbReference>
<dbReference type="InterPro" id="IPR003018">
    <property type="entry name" value="GAF"/>
</dbReference>
<evidence type="ECO:0000259" key="3">
    <source>
        <dbReference type="PROSITE" id="PS50113"/>
    </source>
</evidence>
<dbReference type="SUPFAM" id="SSF55073">
    <property type="entry name" value="Nucleotide cyclase"/>
    <property type="match status" value="1"/>
</dbReference>
<feature type="transmembrane region" description="Helical" evidence="1">
    <location>
        <begin position="6"/>
        <end position="21"/>
    </location>
</feature>
<dbReference type="NCBIfam" id="TIGR00254">
    <property type="entry name" value="GGDEF"/>
    <property type="match status" value="1"/>
</dbReference>
<dbReference type="PROSITE" id="PS50112">
    <property type="entry name" value="PAS"/>
    <property type="match status" value="1"/>
</dbReference>
<dbReference type="Gene3D" id="3.30.450.40">
    <property type="match status" value="1"/>
</dbReference>
<protein>
    <submittedName>
        <fullName evidence="5">Diguanylate cyclase</fullName>
        <ecNumber evidence="5">2.7.7.65</ecNumber>
    </submittedName>
</protein>